<reference evidence="4 5" key="1">
    <citation type="journal article" date="2015" name="Stand. Genomic Sci.">
        <title>Genomic Encyclopedia of Bacterial and Archaeal Type Strains, Phase III: the genomes of soil and plant-associated and newly described type strains.</title>
        <authorList>
            <person name="Whitman W.B."/>
            <person name="Woyke T."/>
            <person name="Klenk H.P."/>
            <person name="Zhou Y."/>
            <person name="Lilburn T.G."/>
            <person name="Beck B.J."/>
            <person name="De Vos P."/>
            <person name="Vandamme P."/>
            <person name="Eisen J.A."/>
            <person name="Garrity G."/>
            <person name="Hugenholtz P."/>
            <person name="Kyrpides N.C."/>
        </authorList>
    </citation>
    <scope>NUCLEOTIDE SEQUENCE [LARGE SCALE GENOMIC DNA]</scope>
    <source>
        <strain evidence="4 5">CECT 7306</strain>
    </source>
</reference>
<feature type="transmembrane region" description="Helical" evidence="3">
    <location>
        <begin position="64"/>
        <end position="81"/>
    </location>
</feature>
<feature type="region of interest" description="Disordered" evidence="2">
    <location>
        <begin position="136"/>
        <end position="175"/>
    </location>
</feature>
<protein>
    <submittedName>
        <fullName evidence="4">Multicomponent Na+:H+ antiporter subunit G</fullName>
    </submittedName>
</protein>
<comment type="similarity">
    <text evidence="1">Belongs to the CPA3 antiporters (TC 2.A.63) subunit G family.</text>
</comment>
<evidence type="ECO:0000256" key="3">
    <source>
        <dbReference type="SAM" id="Phobius"/>
    </source>
</evidence>
<name>A0A3N1GA83_9ACTN</name>
<accession>A0A3N1GA83</accession>
<dbReference type="RefSeq" id="WP_241967193.1">
    <property type="nucleotide sequence ID" value="NZ_RJKN01000007.1"/>
</dbReference>
<dbReference type="InParanoid" id="A0A3N1GA83"/>
<organism evidence="4 5">
    <name type="scientific">Pseudokineococcus lusitanus</name>
    <dbReference type="NCBI Taxonomy" id="763993"/>
    <lineage>
        <taxon>Bacteria</taxon>
        <taxon>Bacillati</taxon>
        <taxon>Actinomycetota</taxon>
        <taxon>Actinomycetes</taxon>
        <taxon>Kineosporiales</taxon>
        <taxon>Kineosporiaceae</taxon>
        <taxon>Pseudokineococcus</taxon>
    </lineage>
</organism>
<keyword evidence="3" id="KW-0812">Transmembrane</keyword>
<feature type="transmembrane region" description="Helical" evidence="3">
    <location>
        <begin position="87"/>
        <end position="111"/>
    </location>
</feature>
<dbReference type="InterPro" id="IPR005133">
    <property type="entry name" value="PhaG_MnhG_YufB"/>
</dbReference>
<evidence type="ECO:0000313" key="4">
    <source>
        <dbReference type="EMBL" id="ROP27150.1"/>
    </source>
</evidence>
<comment type="caution">
    <text evidence="4">The sequence shown here is derived from an EMBL/GenBank/DDBJ whole genome shotgun (WGS) entry which is preliminary data.</text>
</comment>
<evidence type="ECO:0000256" key="2">
    <source>
        <dbReference type="SAM" id="MobiDB-lite"/>
    </source>
</evidence>
<feature type="compositionally biased region" description="Basic and acidic residues" evidence="2">
    <location>
        <begin position="157"/>
        <end position="167"/>
    </location>
</feature>
<dbReference type="EMBL" id="RJKN01000007">
    <property type="protein sequence ID" value="ROP27150.1"/>
    <property type="molecule type" value="Genomic_DNA"/>
</dbReference>
<dbReference type="GO" id="GO:0015385">
    <property type="term" value="F:sodium:proton antiporter activity"/>
    <property type="evidence" value="ECO:0007669"/>
    <property type="project" value="TreeGrafter"/>
</dbReference>
<evidence type="ECO:0000313" key="5">
    <source>
        <dbReference type="Proteomes" id="UP000276232"/>
    </source>
</evidence>
<keyword evidence="5" id="KW-1185">Reference proteome</keyword>
<dbReference type="PANTHER" id="PTHR34703:SF1">
    <property type="entry name" value="ANTIPORTER SUBUNIT MNHG2-RELATED"/>
    <property type="match status" value="1"/>
</dbReference>
<dbReference type="Pfam" id="PF03334">
    <property type="entry name" value="PhaG_MnhG_YufB"/>
    <property type="match status" value="1"/>
</dbReference>
<proteinExistence type="inferred from homology"/>
<dbReference type="Proteomes" id="UP000276232">
    <property type="component" value="Unassembled WGS sequence"/>
</dbReference>
<dbReference type="PANTHER" id="PTHR34703">
    <property type="entry name" value="ANTIPORTER SUBUNIT MNHG2-RELATED"/>
    <property type="match status" value="1"/>
</dbReference>
<keyword evidence="3" id="KW-0472">Membrane</keyword>
<dbReference type="AlphaFoldDB" id="A0A3N1GA83"/>
<sequence length="175" mass="17416">MSGGAAPVLAAVGSAAAEERVVGPVGAVLDVLALVCVGAGVALALVAALGMLRLPDVLTRLHAGAKPQTLGVVLVAIGVALDVRTATAVGISTLVVVIQLVTAPVAAHMVGRAAYRTGKVRRDLLLVDELSRLEGHDEPEGGLPDGCVRVPGGAAVDDGRTDDDRPADGSTSPGR</sequence>
<evidence type="ECO:0000256" key="1">
    <source>
        <dbReference type="ARBA" id="ARBA00008404"/>
    </source>
</evidence>
<dbReference type="NCBIfam" id="NF009314">
    <property type="entry name" value="PRK12674.1-2"/>
    <property type="match status" value="1"/>
</dbReference>
<feature type="transmembrane region" description="Helical" evidence="3">
    <location>
        <begin position="27"/>
        <end position="52"/>
    </location>
</feature>
<gene>
    <name evidence="4" type="ORF">EDC03_2673</name>
</gene>
<dbReference type="NCBIfam" id="TIGR01300">
    <property type="entry name" value="CPA3_mnhG_phaG"/>
    <property type="match status" value="1"/>
</dbReference>
<keyword evidence="3" id="KW-1133">Transmembrane helix</keyword>